<protein>
    <submittedName>
        <fullName evidence="1">Uncharacterized protein</fullName>
    </submittedName>
</protein>
<dbReference type="EMBL" id="JAQIZT010000001">
    <property type="protein sequence ID" value="KAJ7012851.1"/>
    <property type="molecule type" value="Genomic_DNA"/>
</dbReference>
<name>A0AAD6RQI3_9ROSI</name>
<evidence type="ECO:0000313" key="1">
    <source>
        <dbReference type="EMBL" id="KAJ7012851.1"/>
    </source>
</evidence>
<accession>A0AAD6RQI3</accession>
<reference evidence="1 2" key="1">
    <citation type="journal article" date="2023" name="Mol. Ecol. Resour.">
        <title>Chromosome-level genome assembly of a triploid poplar Populus alba 'Berolinensis'.</title>
        <authorList>
            <person name="Chen S."/>
            <person name="Yu Y."/>
            <person name="Wang X."/>
            <person name="Wang S."/>
            <person name="Zhang T."/>
            <person name="Zhou Y."/>
            <person name="He R."/>
            <person name="Meng N."/>
            <person name="Wang Y."/>
            <person name="Liu W."/>
            <person name="Liu Z."/>
            <person name="Liu J."/>
            <person name="Guo Q."/>
            <person name="Huang H."/>
            <person name="Sederoff R.R."/>
            <person name="Wang G."/>
            <person name="Qu G."/>
            <person name="Chen S."/>
        </authorList>
    </citation>
    <scope>NUCLEOTIDE SEQUENCE [LARGE SCALE GENOMIC DNA]</scope>
    <source>
        <strain evidence="1">SC-2020</strain>
    </source>
</reference>
<dbReference type="Proteomes" id="UP001164929">
    <property type="component" value="Chromosome 1"/>
</dbReference>
<dbReference type="AlphaFoldDB" id="A0AAD6RQI3"/>
<gene>
    <name evidence="1" type="ORF">NC653_002784</name>
</gene>
<proteinExistence type="predicted"/>
<sequence>MRTGRQKGLKTRDKGREGGSKKLFFSLLQRGSLTFFSLSLPKRWRQRNNYPFAFSCFSIKKYANKP</sequence>
<evidence type="ECO:0000313" key="2">
    <source>
        <dbReference type="Proteomes" id="UP001164929"/>
    </source>
</evidence>
<keyword evidence="2" id="KW-1185">Reference proteome</keyword>
<comment type="caution">
    <text evidence="1">The sequence shown here is derived from an EMBL/GenBank/DDBJ whole genome shotgun (WGS) entry which is preliminary data.</text>
</comment>
<organism evidence="1 2">
    <name type="scientific">Populus alba x Populus x berolinensis</name>
    <dbReference type="NCBI Taxonomy" id="444605"/>
    <lineage>
        <taxon>Eukaryota</taxon>
        <taxon>Viridiplantae</taxon>
        <taxon>Streptophyta</taxon>
        <taxon>Embryophyta</taxon>
        <taxon>Tracheophyta</taxon>
        <taxon>Spermatophyta</taxon>
        <taxon>Magnoliopsida</taxon>
        <taxon>eudicotyledons</taxon>
        <taxon>Gunneridae</taxon>
        <taxon>Pentapetalae</taxon>
        <taxon>rosids</taxon>
        <taxon>fabids</taxon>
        <taxon>Malpighiales</taxon>
        <taxon>Salicaceae</taxon>
        <taxon>Saliceae</taxon>
        <taxon>Populus</taxon>
    </lineage>
</organism>